<dbReference type="EMBL" id="KN831788">
    <property type="protein sequence ID" value="KIM38905.1"/>
    <property type="molecule type" value="Genomic_DNA"/>
</dbReference>
<feature type="compositionally biased region" description="Basic and acidic residues" evidence="1">
    <location>
        <begin position="136"/>
        <end position="145"/>
    </location>
</feature>
<proteinExistence type="predicted"/>
<dbReference type="Proteomes" id="UP000053424">
    <property type="component" value="Unassembled WGS sequence"/>
</dbReference>
<reference evidence="4" key="2">
    <citation type="submission" date="2015-01" db="EMBL/GenBank/DDBJ databases">
        <title>Evolutionary Origins and Diversification of the Mycorrhizal Mutualists.</title>
        <authorList>
            <consortium name="DOE Joint Genome Institute"/>
            <consortium name="Mycorrhizal Genomics Consortium"/>
            <person name="Kohler A."/>
            <person name="Kuo A."/>
            <person name="Nagy L.G."/>
            <person name="Floudas D."/>
            <person name="Copeland A."/>
            <person name="Barry K.W."/>
            <person name="Cichocki N."/>
            <person name="Veneault-Fourrey C."/>
            <person name="LaButti K."/>
            <person name="Lindquist E.A."/>
            <person name="Lipzen A."/>
            <person name="Lundell T."/>
            <person name="Morin E."/>
            <person name="Murat C."/>
            <person name="Riley R."/>
            <person name="Ohm R."/>
            <person name="Sun H."/>
            <person name="Tunlid A."/>
            <person name="Henrissat B."/>
            <person name="Grigoriev I.V."/>
            <person name="Hibbett D.S."/>
            <person name="Martin F."/>
        </authorList>
    </citation>
    <scope>NUCLEOTIDE SEQUENCE [LARGE SCALE GENOMIC DNA]</scope>
    <source>
        <strain evidence="4">h7</strain>
    </source>
</reference>
<dbReference type="HOGENOM" id="CLU_510961_0_0_1"/>
<feature type="compositionally biased region" description="Polar residues" evidence="1">
    <location>
        <begin position="449"/>
        <end position="463"/>
    </location>
</feature>
<feature type="compositionally biased region" description="Polar residues" evidence="1">
    <location>
        <begin position="504"/>
        <end position="514"/>
    </location>
</feature>
<dbReference type="PANTHER" id="PTHR34409:SF1">
    <property type="entry name" value="MYB-LIKE DOMAIN-CONTAINING PROTEIN"/>
    <property type="match status" value="1"/>
</dbReference>
<feature type="region of interest" description="Disordered" evidence="1">
    <location>
        <begin position="1"/>
        <end position="192"/>
    </location>
</feature>
<keyword evidence="4" id="KW-1185">Reference proteome</keyword>
<feature type="region of interest" description="Disordered" evidence="1">
    <location>
        <begin position="411"/>
        <end position="430"/>
    </location>
</feature>
<protein>
    <recommendedName>
        <fullName evidence="2">DUF6818 domain-containing protein</fullName>
    </recommendedName>
</protein>
<reference evidence="3 4" key="1">
    <citation type="submission" date="2014-04" db="EMBL/GenBank/DDBJ databases">
        <authorList>
            <consortium name="DOE Joint Genome Institute"/>
            <person name="Kuo A."/>
            <person name="Gay G."/>
            <person name="Dore J."/>
            <person name="Kohler A."/>
            <person name="Nagy L.G."/>
            <person name="Floudas D."/>
            <person name="Copeland A."/>
            <person name="Barry K.W."/>
            <person name="Cichocki N."/>
            <person name="Veneault-Fourrey C."/>
            <person name="LaButti K."/>
            <person name="Lindquist E.A."/>
            <person name="Lipzen A."/>
            <person name="Lundell T."/>
            <person name="Morin E."/>
            <person name="Murat C."/>
            <person name="Sun H."/>
            <person name="Tunlid A."/>
            <person name="Henrissat B."/>
            <person name="Grigoriev I.V."/>
            <person name="Hibbett D.S."/>
            <person name="Martin F."/>
            <person name="Nordberg H.P."/>
            <person name="Cantor M.N."/>
            <person name="Hua S.X."/>
        </authorList>
    </citation>
    <scope>NUCLEOTIDE SEQUENCE [LARGE SCALE GENOMIC DNA]</scope>
    <source>
        <strain evidence="4">h7</strain>
    </source>
</reference>
<dbReference type="AlphaFoldDB" id="A0A0C3BQH2"/>
<feature type="region of interest" description="Disordered" evidence="1">
    <location>
        <begin position="442"/>
        <end position="479"/>
    </location>
</feature>
<sequence>MAQASQQSPTRSPLTPLAGGQPTQSQGRSLAATTPRIIGPGQGAHWRFENYNHTGVGLSLPSTTAQDPYDFRQQMHSYPSHAELPGPSWSGQNGHWPPHPPLPASPDDDLTHGPTIARAIGYSPTAKVAGSRHAKSHDSAPEPTREKRKGKRKRSDTSDDGSAQSEDSDAPRKKQSGHGGRRAGAGNYQEQDLKEMLRLVEKELPMGQRGWKRIHEKYAVWATAKGRPPHEWKLLEGKFKNLVKTKKPTGSGRRPESVTRAKAIDKLINEKAGTRTINDSEYKEEDIGDCDASGHDEPHPSKVHDVVARSDRTQAPLPRRPRVQTTELVSKIAQALDPEAQRIRDEERANRSFQNTQVFTVSQQLRDAQATIEALRTELNTTRDRLHAVDRIRDRLDLELNFERRLSALGGKREPLHSPSSRKNHKYEPDLMRVRGKVRHDEHFPEGGQRTTWITDGSSASDWDNNDHKENHLPSTVDYPQQSFHHASAADIKPQFRKYSSTFNSYQPAASSPSKLVLGSPVL</sequence>
<dbReference type="OrthoDB" id="99432at2759"/>
<feature type="region of interest" description="Disordered" evidence="1">
    <location>
        <begin position="504"/>
        <end position="523"/>
    </location>
</feature>
<dbReference type="Pfam" id="PF20681">
    <property type="entry name" value="DUF6818"/>
    <property type="match status" value="1"/>
</dbReference>
<dbReference type="STRING" id="686832.A0A0C3BQH2"/>
<dbReference type="PANTHER" id="PTHR34409">
    <property type="entry name" value="SET DOMAIN-CONTAINING PROTEIN"/>
    <property type="match status" value="1"/>
</dbReference>
<organism evidence="3 4">
    <name type="scientific">Hebeloma cylindrosporum</name>
    <dbReference type="NCBI Taxonomy" id="76867"/>
    <lineage>
        <taxon>Eukaryota</taxon>
        <taxon>Fungi</taxon>
        <taxon>Dikarya</taxon>
        <taxon>Basidiomycota</taxon>
        <taxon>Agaricomycotina</taxon>
        <taxon>Agaricomycetes</taxon>
        <taxon>Agaricomycetidae</taxon>
        <taxon>Agaricales</taxon>
        <taxon>Agaricineae</taxon>
        <taxon>Hymenogastraceae</taxon>
        <taxon>Hebeloma</taxon>
    </lineage>
</organism>
<evidence type="ECO:0000313" key="3">
    <source>
        <dbReference type="EMBL" id="KIM38905.1"/>
    </source>
</evidence>
<evidence type="ECO:0000259" key="2">
    <source>
        <dbReference type="Pfam" id="PF20681"/>
    </source>
</evidence>
<accession>A0A0C3BQH2</accession>
<evidence type="ECO:0000313" key="4">
    <source>
        <dbReference type="Proteomes" id="UP000053424"/>
    </source>
</evidence>
<dbReference type="InterPro" id="IPR049203">
    <property type="entry name" value="DUF6818"/>
</dbReference>
<feature type="compositionally biased region" description="Polar residues" evidence="1">
    <location>
        <begin position="1"/>
        <end position="13"/>
    </location>
</feature>
<evidence type="ECO:0000256" key="1">
    <source>
        <dbReference type="SAM" id="MobiDB-lite"/>
    </source>
</evidence>
<gene>
    <name evidence="3" type="ORF">M413DRAFT_239152</name>
</gene>
<feature type="compositionally biased region" description="Polar residues" evidence="1">
    <location>
        <begin position="21"/>
        <end position="32"/>
    </location>
</feature>
<feature type="domain" description="DUF6818" evidence="2">
    <location>
        <begin position="205"/>
        <end position="285"/>
    </location>
</feature>
<name>A0A0C3BQH2_HEBCY</name>